<dbReference type="Proteomes" id="UP000800035">
    <property type="component" value="Unassembled WGS sequence"/>
</dbReference>
<dbReference type="SUPFAM" id="SSF55816">
    <property type="entry name" value="5'-nucleotidase (syn. UDP-sugar hydrolase), C-terminal domain"/>
    <property type="match status" value="1"/>
</dbReference>
<name>A0A6A5U9U3_9PLEO</name>
<dbReference type="PIRSF" id="PIRSF017316">
    <property type="entry name" value="Pesterase_C1039"/>
    <property type="match status" value="1"/>
</dbReference>
<feature type="region of interest" description="Disordered" evidence="1">
    <location>
        <begin position="495"/>
        <end position="522"/>
    </location>
</feature>
<dbReference type="Pfam" id="PF21953">
    <property type="entry name" value="NadN_nucleosid_C"/>
    <property type="match status" value="1"/>
</dbReference>
<evidence type="ECO:0000259" key="4">
    <source>
        <dbReference type="Pfam" id="PF21953"/>
    </source>
</evidence>
<dbReference type="InterPro" id="IPR006179">
    <property type="entry name" value="5_nucleotidase/apyrase"/>
</dbReference>
<organism evidence="5 6">
    <name type="scientific">Byssothecium circinans</name>
    <dbReference type="NCBI Taxonomy" id="147558"/>
    <lineage>
        <taxon>Eukaryota</taxon>
        <taxon>Fungi</taxon>
        <taxon>Dikarya</taxon>
        <taxon>Ascomycota</taxon>
        <taxon>Pezizomycotina</taxon>
        <taxon>Dothideomycetes</taxon>
        <taxon>Pleosporomycetidae</taxon>
        <taxon>Pleosporales</taxon>
        <taxon>Massarineae</taxon>
        <taxon>Massarinaceae</taxon>
        <taxon>Byssothecium</taxon>
    </lineage>
</organism>
<dbReference type="InterPro" id="IPR004843">
    <property type="entry name" value="Calcineurin-like_PHP"/>
</dbReference>
<reference evidence="5" key="1">
    <citation type="journal article" date="2020" name="Stud. Mycol.">
        <title>101 Dothideomycetes genomes: a test case for predicting lifestyles and emergence of pathogens.</title>
        <authorList>
            <person name="Haridas S."/>
            <person name="Albert R."/>
            <person name="Binder M."/>
            <person name="Bloem J."/>
            <person name="Labutti K."/>
            <person name="Salamov A."/>
            <person name="Andreopoulos B."/>
            <person name="Baker S."/>
            <person name="Barry K."/>
            <person name="Bills G."/>
            <person name="Bluhm B."/>
            <person name="Cannon C."/>
            <person name="Castanera R."/>
            <person name="Culley D."/>
            <person name="Daum C."/>
            <person name="Ezra D."/>
            <person name="Gonzalez J."/>
            <person name="Henrissat B."/>
            <person name="Kuo A."/>
            <person name="Liang C."/>
            <person name="Lipzen A."/>
            <person name="Lutzoni F."/>
            <person name="Magnuson J."/>
            <person name="Mondo S."/>
            <person name="Nolan M."/>
            <person name="Ohm R."/>
            <person name="Pangilinan J."/>
            <person name="Park H.-J."/>
            <person name="Ramirez L."/>
            <person name="Alfaro M."/>
            <person name="Sun H."/>
            <person name="Tritt A."/>
            <person name="Yoshinaga Y."/>
            <person name="Zwiers L.-H."/>
            <person name="Turgeon B."/>
            <person name="Goodwin S."/>
            <person name="Spatafora J."/>
            <person name="Crous P."/>
            <person name="Grigoriev I."/>
        </authorList>
    </citation>
    <scope>NUCLEOTIDE SEQUENCE</scope>
    <source>
        <strain evidence="5">CBS 675.92</strain>
    </source>
</reference>
<dbReference type="PANTHER" id="PTHR11575">
    <property type="entry name" value="5'-NUCLEOTIDASE-RELATED"/>
    <property type="match status" value="1"/>
</dbReference>
<evidence type="ECO:0000313" key="5">
    <source>
        <dbReference type="EMBL" id="KAF1959636.1"/>
    </source>
</evidence>
<dbReference type="CDD" id="cd07407">
    <property type="entry name" value="MPP_YHR202W_N"/>
    <property type="match status" value="1"/>
</dbReference>
<dbReference type="GO" id="GO:0005829">
    <property type="term" value="C:cytosol"/>
    <property type="evidence" value="ECO:0007669"/>
    <property type="project" value="TreeGrafter"/>
</dbReference>
<feature type="domain" description="Putative 5'-nucleotidase C-terminal" evidence="4">
    <location>
        <begin position="360"/>
        <end position="597"/>
    </location>
</feature>
<dbReference type="InterPro" id="IPR029052">
    <property type="entry name" value="Metallo-depent_PP-like"/>
</dbReference>
<evidence type="ECO:0000256" key="1">
    <source>
        <dbReference type="SAM" id="MobiDB-lite"/>
    </source>
</evidence>
<dbReference type="FunFam" id="3.60.21.10:FF:000043">
    <property type="entry name" value="Ser/Thr protein phosphatase family"/>
    <property type="match status" value="1"/>
</dbReference>
<dbReference type="PANTHER" id="PTHR11575:SF43">
    <property type="entry name" value="SER_THR PROTEIN PHOSPHATASE FAMILY (AFU_ORTHOLOGUE AFUA_3G04160)"/>
    <property type="match status" value="1"/>
</dbReference>
<protein>
    <submittedName>
        <fullName evidence="5">Ser/Thr protein phosphatase-like protein family</fullName>
    </submittedName>
</protein>
<feature type="chain" id="PRO_5025636388" evidence="2">
    <location>
        <begin position="18"/>
        <end position="641"/>
    </location>
</feature>
<gene>
    <name evidence="5" type="ORF">CC80DRAFT_489745</name>
</gene>
<evidence type="ECO:0000313" key="6">
    <source>
        <dbReference type="Proteomes" id="UP000800035"/>
    </source>
</evidence>
<accession>A0A6A5U9U3</accession>
<dbReference type="EMBL" id="ML976984">
    <property type="protein sequence ID" value="KAF1959636.1"/>
    <property type="molecule type" value="Genomic_DNA"/>
</dbReference>
<keyword evidence="2" id="KW-0732">Signal</keyword>
<feature type="signal peptide" evidence="2">
    <location>
        <begin position="1"/>
        <end position="17"/>
    </location>
</feature>
<dbReference type="InterPro" id="IPR036907">
    <property type="entry name" value="5'-Nucleotdase_C_sf"/>
</dbReference>
<dbReference type="AlphaFoldDB" id="A0A6A5U9U3"/>
<dbReference type="InterPro" id="IPR053828">
    <property type="entry name" value="Nucleosidase_C"/>
</dbReference>
<evidence type="ECO:0000256" key="2">
    <source>
        <dbReference type="SAM" id="SignalP"/>
    </source>
</evidence>
<dbReference type="GO" id="GO:0009166">
    <property type="term" value="P:nucleotide catabolic process"/>
    <property type="evidence" value="ECO:0007669"/>
    <property type="project" value="InterPro"/>
</dbReference>
<proteinExistence type="predicted"/>
<evidence type="ECO:0000259" key="3">
    <source>
        <dbReference type="Pfam" id="PF00149"/>
    </source>
</evidence>
<dbReference type="GO" id="GO:0005576">
    <property type="term" value="C:extracellular region"/>
    <property type="evidence" value="ECO:0007669"/>
    <property type="project" value="UniProtKB-ARBA"/>
</dbReference>
<sequence length="641" mass="71827">MTRRRLLPFFLFGSVLSAQPSSPPPLAAPLRELPWGQLNFLHTTDIHGWWGGHLQEPSFSADWGDYISFAKHLRDRADADGSDLLLIDTGDRIEGNAIYDSSKPRGKFTYEIAKEQSIDLICSGNHELYKAASADGEFYHTVPDFAGNYLASNLDIINPNTGKREPLAPRFKKFATKNQGIRILAFGFIFDFTGNDNNTFITRVADTVKESWFRDAISDEDLDLILVYGHVDIRSPEYALLYQRIRTAHPTTPIQFFGGHSHIRDYHIFDTSSVALESGRYMETLGFMSISGLRTSSSPQDPKLTFQRRYIDNNLYSLHHHSSKNNTTFPTPHGVNVTSAIGSARQSLSLNHRYGCAPRDLWVSRRPYPHPESIFTWLATELLPQSISPSSPKKKAIVLLNTGGIRFDIFKGPFTKDTKFLVSPFTSGVRYIKNVPWKAASRLLGLLNNEGPIVEAMSEGNTYLKPPEHVAAQYRSHLYSSFPSENDVYAHAPQAQKPLFPSPPPPASSPNQGGDDNKVLFPGYTTYDDAGTDGDDTIHTTIPFYAVPNCIQATINFKANASSAANDDSTVDVNVEANSEMETVDVMYNEFIEKWILLALEFLGEKYSVEDTRVYKGGRSFTDIMTDWVEEHWHVDGECPT</sequence>
<dbReference type="OrthoDB" id="7722975at2759"/>
<dbReference type="InterPro" id="IPR014485">
    <property type="entry name" value="Pesterase_C1039"/>
</dbReference>
<dbReference type="Pfam" id="PF00149">
    <property type="entry name" value="Metallophos"/>
    <property type="match status" value="1"/>
</dbReference>
<feature type="domain" description="Calcineurin-like phosphoesterase" evidence="3">
    <location>
        <begin position="39"/>
        <end position="263"/>
    </location>
</feature>
<dbReference type="Gene3D" id="3.90.780.10">
    <property type="entry name" value="5'-Nucleotidase, C-terminal domain"/>
    <property type="match status" value="2"/>
</dbReference>
<dbReference type="SUPFAM" id="SSF56300">
    <property type="entry name" value="Metallo-dependent phosphatases"/>
    <property type="match status" value="1"/>
</dbReference>
<keyword evidence="6" id="KW-1185">Reference proteome</keyword>
<dbReference type="InterPro" id="IPR041823">
    <property type="entry name" value="YHR202W_N"/>
</dbReference>
<dbReference type="Gene3D" id="3.60.21.10">
    <property type="match status" value="1"/>
</dbReference>
<dbReference type="GO" id="GO:0016787">
    <property type="term" value="F:hydrolase activity"/>
    <property type="evidence" value="ECO:0007669"/>
    <property type="project" value="InterPro"/>
</dbReference>